<evidence type="ECO:0000313" key="1">
    <source>
        <dbReference type="EMBL" id="MDS1271912.1"/>
    </source>
</evidence>
<gene>
    <name evidence="1" type="ORF">RIF23_16590</name>
</gene>
<keyword evidence="2" id="KW-1185">Reference proteome</keyword>
<dbReference type="EMBL" id="JAVLVT010000008">
    <property type="protein sequence ID" value="MDS1271912.1"/>
    <property type="molecule type" value="Genomic_DNA"/>
</dbReference>
<dbReference type="Proteomes" id="UP001250214">
    <property type="component" value="Unassembled WGS sequence"/>
</dbReference>
<reference evidence="2" key="1">
    <citation type="submission" date="2023-07" db="EMBL/GenBank/DDBJ databases">
        <title>Novel species in the genus Lipingzhangella isolated from Sambhar Salt Lake.</title>
        <authorList>
            <person name="Jiya N."/>
            <person name="Kajale S."/>
            <person name="Sharma A."/>
        </authorList>
    </citation>
    <scope>NUCLEOTIDE SEQUENCE [LARGE SCALE GENOMIC DNA]</scope>
    <source>
        <strain evidence="2">LS1_29</strain>
    </source>
</reference>
<name>A0ABU2H9C8_9ACTN</name>
<dbReference type="Pfam" id="PF11209">
    <property type="entry name" value="LmeA"/>
    <property type="match status" value="1"/>
</dbReference>
<organism evidence="1 2">
    <name type="scientific">Lipingzhangella rawalii</name>
    <dbReference type="NCBI Taxonomy" id="2055835"/>
    <lineage>
        <taxon>Bacteria</taxon>
        <taxon>Bacillati</taxon>
        <taxon>Actinomycetota</taxon>
        <taxon>Actinomycetes</taxon>
        <taxon>Streptosporangiales</taxon>
        <taxon>Nocardiopsidaceae</taxon>
        <taxon>Lipingzhangella</taxon>
    </lineage>
</organism>
<comment type="caution">
    <text evidence="1">The sequence shown here is derived from an EMBL/GenBank/DDBJ whole genome shotgun (WGS) entry which is preliminary data.</text>
</comment>
<proteinExistence type="predicted"/>
<dbReference type="InterPro" id="IPR021373">
    <property type="entry name" value="DUF2993"/>
</dbReference>
<dbReference type="RefSeq" id="WP_310913468.1">
    <property type="nucleotide sequence ID" value="NZ_JAVLVT010000008.1"/>
</dbReference>
<accession>A0ABU2H9C8</accession>
<sequence>MRKVLVVGVLVLLALVVAADRGLHYATENEVGNQVARQYPMTAEPDVTIGGFPFLTQVIAGTYSEVNVVTGAFTYNEVQLERVDVTLTDVEAPLSDLLSGEPDIVAEEAEGTILVPYSELQQRIQREGMTIEQEGGTPRITGDFAHGGISVSVQSDLELAVEESTISVSPRNIEVSGDVPIDVDLVEDSLAFELPLGELPFGLRVTDIQTEPNGLEVTAEGEDVPVAGVPTGR</sequence>
<protein>
    <submittedName>
        <fullName evidence="1">DUF2993 domain-containing protein</fullName>
    </submittedName>
</protein>
<evidence type="ECO:0000313" key="2">
    <source>
        <dbReference type="Proteomes" id="UP001250214"/>
    </source>
</evidence>